<evidence type="ECO:0000313" key="3">
    <source>
        <dbReference type="Proteomes" id="UP001466893"/>
    </source>
</evidence>
<dbReference type="PIRSF" id="PIRSF038992">
    <property type="entry name" value="Aldolase_Ia"/>
    <property type="match status" value="1"/>
</dbReference>
<dbReference type="InterPro" id="IPR041720">
    <property type="entry name" value="FbaB-like"/>
</dbReference>
<dbReference type="InterPro" id="IPR002915">
    <property type="entry name" value="DeoC/FbaB/LacD_aldolase"/>
</dbReference>
<evidence type="ECO:0000313" key="2">
    <source>
        <dbReference type="EMBL" id="WZV98905.1"/>
    </source>
</evidence>
<keyword evidence="3" id="KW-1185">Reference proteome</keyword>
<sequence length="295" mass="32025">MADLDGITDGKDFGFATPQQNVPFALKGCGALDWGMQARLARIFNPASNRTVMLAFDHGYFQGPTTGLERIDLSIAPLFPETDVLMCTRGILRSVVPPATNKPVVLRASGGNSILAELSNECIAVAMEDALRLNVCAVAAQIYIGSEFEHQSINNIIKLVDAGNRYGMPTLAVTGVGKEMTRDARYFSLASRIAAEMGAQFVKTYFVEEGFEKVTASCPVPIVIAGGKKLPEQEALEMCYRAIDQGASGVDMGRNIFQSSAPLAMLKAVKKVVHENMHAREAYQFWLDEKQGVQP</sequence>
<dbReference type="Proteomes" id="UP001466893">
    <property type="component" value="Chromosome"/>
</dbReference>
<dbReference type="GO" id="GO:0016746">
    <property type="term" value="F:acyltransferase activity"/>
    <property type="evidence" value="ECO:0007669"/>
    <property type="project" value="UniProtKB-KW"/>
</dbReference>
<dbReference type="InterPro" id="IPR050456">
    <property type="entry name" value="DeoC/FbaB_aldolase"/>
</dbReference>
<dbReference type="SUPFAM" id="SSF51569">
    <property type="entry name" value="Aldolase"/>
    <property type="match status" value="1"/>
</dbReference>
<dbReference type="Pfam" id="PF01791">
    <property type="entry name" value="DeoC"/>
    <property type="match status" value="1"/>
</dbReference>
<dbReference type="NCBIfam" id="NF006081">
    <property type="entry name" value="PRK08227.1"/>
    <property type="match status" value="1"/>
</dbReference>
<accession>A0ABZ3B6E9</accession>
<name>A0ABZ3B6E9_9ENTR</name>
<dbReference type="PANTHER" id="PTHR47916">
    <property type="entry name" value="FRUCTOSE-BISPHOSPHATE ALDOLASE CLASS 1"/>
    <property type="match status" value="1"/>
</dbReference>
<protein>
    <submittedName>
        <fullName evidence="2">3-hydroxy-5-phosphonooxypentane-2,4-dione thiolase</fullName>
        <ecNumber evidence="2">2.3.1.245</ecNumber>
    </submittedName>
</protein>
<keyword evidence="1" id="KW-0704">Schiff base</keyword>
<dbReference type="RefSeq" id="WP_342323465.1">
    <property type="nucleotide sequence ID" value="NZ_CP151800.1"/>
</dbReference>
<dbReference type="CDD" id="cd00958">
    <property type="entry name" value="DhnA"/>
    <property type="match status" value="1"/>
</dbReference>
<dbReference type="SMART" id="SM01133">
    <property type="entry name" value="DeoC"/>
    <property type="match status" value="1"/>
</dbReference>
<evidence type="ECO:0000256" key="1">
    <source>
        <dbReference type="ARBA" id="ARBA00023270"/>
    </source>
</evidence>
<dbReference type="EMBL" id="CP151800">
    <property type="protein sequence ID" value="WZV98905.1"/>
    <property type="molecule type" value="Genomic_DNA"/>
</dbReference>
<keyword evidence="2" id="KW-0012">Acyltransferase</keyword>
<dbReference type="InterPro" id="IPR013785">
    <property type="entry name" value="Aldolase_TIM"/>
</dbReference>
<reference evidence="2 3" key="1">
    <citation type="submission" date="2024-04" db="EMBL/GenBank/DDBJ databases">
        <title>Kosakonia calanthae sp. nov., a halophilic bacterium isolated from leaves of Calanthe tiplacata.</title>
        <authorList>
            <person name="Wu P."/>
        </authorList>
    </citation>
    <scope>NUCLEOTIDE SEQUENCE [LARGE SCALE GENOMIC DNA]</scope>
    <source>
        <strain evidence="2 3">BYX6</strain>
    </source>
</reference>
<proteinExistence type="predicted"/>
<dbReference type="Gene3D" id="3.20.20.70">
    <property type="entry name" value="Aldolase class I"/>
    <property type="match status" value="1"/>
</dbReference>
<organism evidence="2 3">
    <name type="scientific">Kosakonia calanthes</name>
    <dbReference type="NCBI Taxonomy" id="3139408"/>
    <lineage>
        <taxon>Bacteria</taxon>
        <taxon>Pseudomonadati</taxon>
        <taxon>Pseudomonadota</taxon>
        <taxon>Gammaproteobacteria</taxon>
        <taxon>Enterobacterales</taxon>
        <taxon>Enterobacteriaceae</taxon>
        <taxon>Kosakonia</taxon>
    </lineage>
</organism>
<gene>
    <name evidence="2" type="primary">lsrF</name>
    <name evidence="2" type="ORF">AAEY27_03120</name>
</gene>
<dbReference type="EC" id="2.3.1.245" evidence="2"/>
<keyword evidence="2" id="KW-0808">Transferase</keyword>
<dbReference type="PANTHER" id="PTHR47916:SF1">
    <property type="entry name" value="3-HYDROXY-5-PHOSPHONOOXYPENTANE-2,4-DIONE THIOLASE"/>
    <property type="match status" value="1"/>
</dbReference>